<gene>
    <name evidence="1" type="ORF">Thini_0677</name>
</gene>
<sequence length="261" mass="28030">MIIALLAGALSAVDTETGGNGLPTGGGGAIFPLPSTVTPLSLQRLSVKPRPLVAKTPPDQVQAARLVSHHVWLEIDAEYVATPDGRSTLDGWRKYATPSWMTDVGITGFIFRAASPPEHSLLSRSLFSNSKIKLEGHQTAVVACSGYTAAWPATLTCPSSSGIKVTPVDDSIQQRYSSGRSRRIRRRQGAMWGLEASIGKVSPAVFAVWLMWWRCGIGLGSLPFTAGWLASLPGSTVMMDDAWSAEYDGAFWTISFKGVMY</sequence>
<dbReference type="EMBL" id="JH651384">
    <property type="protein sequence ID" value="EIJ33314.1"/>
    <property type="molecule type" value="Genomic_DNA"/>
</dbReference>
<dbReference type="Proteomes" id="UP000005317">
    <property type="component" value="Unassembled WGS sequence"/>
</dbReference>
<organism evidence="1 2">
    <name type="scientific">Thiothrix nivea (strain ATCC 35100 / DSM 5205 / JP2)</name>
    <dbReference type="NCBI Taxonomy" id="870187"/>
    <lineage>
        <taxon>Bacteria</taxon>
        <taxon>Pseudomonadati</taxon>
        <taxon>Pseudomonadota</taxon>
        <taxon>Gammaproteobacteria</taxon>
        <taxon>Thiotrichales</taxon>
        <taxon>Thiotrichaceae</taxon>
        <taxon>Thiothrix</taxon>
    </lineage>
</organism>
<protein>
    <submittedName>
        <fullName evidence="1">Uncharacterized protein</fullName>
    </submittedName>
</protein>
<dbReference type="AlphaFoldDB" id="A0A656HBH3"/>
<dbReference type="RefSeq" id="WP_002707268.1">
    <property type="nucleotide sequence ID" value="NZ_JH651384.1"/>
</dbReference>
<evidence type="ECO:0000313" key="2">
    <source>
        <dbReference type="Proteomes" id="UP000005317"/>
    </source>
</evidence>
<name>A0A656HBH3_THINJ</name>
<evidence type="ECO:0000313" key="1">
    <source>
        <dbReference type="EMBL" id="EIJ33314.1"/>
    </source>
</evidence>
<accession>A0A656HBH3</accession>
<reference evidence="2" key="1">
    <citation type="journal article" date="2011" name="Stand. Genomic Sci.">
        <title>Genome sequence of the filamentous, gliding Thiothrix nivea neotype strain (JP2(T)).</title>
        <authorList>
            <person name="Lapidus A."/>
            <person name="Nolan M."/>
            <person name="Lucas S."/>
            <person name="Glavina Del Rio T."/>
            <person name="Tice H."/>
            <person name="Cheng J.F."/>
            <person name="Tapia R."/>
            <person name="Han C."/>
            <person name="Goodwin L."/>
            <person name="Pitluck S."/>
            <person name="Liolios K."/>
            <person name="Pagani I."/>
            <person name="Ivanova N."/>
            <person name="Huntemann M."/>
            <person name="Mavromatis K."/>
            <person name="Mikhailova N."/>
            <person name="Pati A."/>
            <person name="Chen A."/>
            <person name="Palaniappan K."/>
            <person name="Land M."/>
            <person name="Brambilla E.M."/>
            <person name="Rohde M."/>
            <person name="Abt B."/>
            <person name="Verbarg S."/>
            <person name="Goker M."/>
            <person name="Bristow J."/>
            <person name="Eisen J.A."/>
            <person name="Markowitz V."/>
            <person name="Hugenholtz P."/>
            <person name="Kyrpides N.C."/>
            <person name="Klenk H.P."/>
            <person name="Woyke T."/>
        </authorList>
    </citation>
    <scope>NUCLEOTIDE SEQUENCE [LARGE SCALE GENOMIC DNA]</scope>
    <source>
        <strain evidence="2">ATCC 35100 / DSM 5205 / JP2</strain>
    </source>
</reference>
<proteinExistence type="predicted"/>
<keyword evidence="2" id="KW-1185">Reference proteome</keyword>